<evidence type="ECO:0000313" key="1">
    <source>
        <dbReference type="EMBL" id="STO21526.1"/>
    </source>
</evidence>
<protein>
    <submittedName>
        <fullName evidence="1">Uncharacterized protein</fullName>
    </submittedName>
</protein>
<organism evidence="1 2">
    <name type="scientific">Fluoribacter dumoffii</name>
    <dbReference type="NCBI Taxonomy" id="463"/>
    <lineage>
        <taxon>Bacteria</taxon>
        <taxon>Pseudomonadati</taxon>
        <taxon>Pseudomonadota</taxon>
        <taxon>Gammaproteobacteria</taxon>
        <taxon>Legionellales</taxon>
        <taxon>Legionellaceae</taxon>
        <taxon>Fluoribacter</taxon>
    </lineage>
</organism>
<dbReference type="OrthoDB" id="5630685at2"/>
<dbReference type="EMBL" id="UGGT01000001">
    <property type="protein sequence ID" value="STO21526.1"/>
    <property type="molecule type" value="Genomic_DNA"/>
</dbReference>
<accession>A0A377G9N4</accession>
<name>A0A377G9N4_9GAMM</name>
<reference evidence="1 2" key="1">
    <citation type="submission" date="2018-06" db="EMBL/GenBank/DDBJ databases">
        <authorList>
            <consortium name="Pathogen Informatics"/>
            <person name="Doyle S."/>
        </authorList>
    </citation>
    <scope>NUCLEOTIDE SEQUENCE [LARGE SCALE GENOMIC DNA]</scope>
    <source>
        <strain evidence="1 2">NCTC11370</strain>
    </source>
</reference>
<sequence length="1236" mass="139883">MVQIVYFTDPGKDGDDLIATVHLIMQAKKAGIIDPLTPIKLVTTDEIPCDEYGVQKPDGKYGLRALYLKMQIEKLQKQLDLPTEHLPEIIPGPVTTYYSYDEELKKYHYKSSESDAFYPTAEVIEYYQQSEVTVGPEYLLSSSENAWTKKIKHKNEETVLVNIASFNGIEDFLSQIPPQEQKKFKIFNMGYNKPYSAEDYQNNTANTNSLPYNERSTAVKSAAPVATALAHNNVFHIVSGTTRTLPKYTQITSMKGTADVLSRSFPLLSGHYAPVLLTSIVEFIKNSKHKGFWPHDAVATLMALIEISNWKPIFGTDILKEMLFTDSVKVPAHDLRLRVLNGTGILIDSSVPADKDDIAIESDEHFIYGKEIDSVFFTSLLHAIALSAFNPNSDLLNYYLNIIKLKSEVFYLRQEGKTDSVKEKSIKSFWIKANLLELQHQLELQVQGNPNEAVKFILGAEALEAENKQALRKNILKWIREISAFLHFFEEFDLPESIAEEINKAFLLPTTEKKLNALTGIFVNHLRTHLMPSERSCDLLKQEEKLAAEFKRTGNSVLYYHLAAENKFDTAFSDGILGMSSEYKKLLRLEEHSPTNKAAFYLHLALHDAGKGDFIKNAVHKDAQGDYIIHLPSGNYVKISEAKEISSADALQFVQAKEYVDHDLALEFFGYAGSKEKDCSATEYLLFGGPAPKQENKQKYVFCDELFNLCNEMNIAQIVQGEIPFSGIKKGLDLFFAAYKQNPKLAELVFVHHCYDIFGAAALDSMVSITGNSPEIHLKINLLYQVLVDVAQQQHLNSPAEEAYTLYRKKLAAAIPDILNSKPSSHDLAVTRIAQMLRCHLFRTSKNPDNNQITINEEGQYEPRTRLFVESIDAAFHQLPRRDRHKLISFLDNTGTEGNPAVMVMYGPKLFLSATTGGEFASPEPTDKKKITECLMPMLKLYMNLYEFQSSRSTKYSSIDVNDLSLIVSKVFTWYKDADKQQKERFARLLFILQKNGQANAFLNQLGDIKSKTASEQLTKLEECLKNIALPPIVLENLPRSENSAFATKLRTIPIQIIYADLKKARITESAKNDYKKRFLTYVLEHLAEVSEWQIEAKKAWGFTNDIKIHRESIFAPDSPKEAANKALLEVIRYLIIDTQWDIGWFGGEKVSSSEGSPNIVPKGMYAVLVEIEKAQKGQVTFTTTVEQVTRMVEASALKRDHGFFNKRGETTQIFYDKVQELLKQNAEETFASIPY</sequence>
<dbReference type="Proteomes" id="UP000254554">
    <property type="component" value="Unassembled WGS sequence"/>
</dbReference>
<gene>
    <name evidence="1" type="ORF">NCTC11370_01594</name>
</gene>
<dbReference type="RefSeq" id="WP_019349675.1">
    <property type="nucleotide sequence ID" value="NZ_JAPHOS010000001.1"/>
</dbReference>
<dbReference type="AlphaFoldDB" id="A0A377G9N4"/>
<proteinExistence type="predicted"/>
<dbReference type="GeneID" id="93291841"/>
<evidence type="ECO:0000313" key="2">
    <source>
        <dbReference type="Proteomes" id="UP000254554"/>
    </source>
</evidence>
<keyword evidence="2" id="KW-1185">Reference proteome</keyword>